<dbReference type="Gene3D" id="3.90.25.10">
    <property type="entry name" value="UDP-galactose 4-epimerase, domain 1"/>
    <property type="match status" value="1"/>
</dbReference>
<gene>
    <name evidence="4" type="ORF">BBAD15_g1332</name>
</gene>
<dbReference type="SUPFAM" id="SSF51735">
    <property type="entry name" value="NAD(P)-binding Rossmann-fold domains"/>
    <property type="match status" value="1"/>
</dbReference>
<dbReference type="HOGENOM" id="CLU_044876_3_2_1"/>
<evidence type="ECO:0000256" key="1">
    <source>
        <dbReference type="ARBA" id="ARBA00022857"/>
    </source>
</evidence>
<dbReference type="CDD" id="cd05259">
    <property type="entry name" value="PCBER_SDR_a"/>
    <property type="match status" value="1"/>
</dbReference>
<proteinExistence type="predicted"/>
<accession>A0A0A2VZ41</accession>
<comment type="caution">
    <text evidence="4">The sequence shown here is derived from an EMBL/GenBank/DDBJ whole genome shotgun (WGS) entry which is preliminary data.</text>
</comment>
<feature type="domain" description="NmrA-like" evidence="3">
    <location>
        <begin position="6"/>
        <end position="247"/>
    </location>
</feature>
<keyword evidence="1" id="KW-0521">NADP</keyword>
<dbReference type="AlphaFoldDB" id="A0A0A2VZ41"/>
<organism evidence="4 5">
    <name type="scientific">Beauveria bassiana D1-5</name>
    <dbReference type="NCBI Taxonomy" id="1245745"/>
    <lineage>
        <taxon>Eukaryota</taxon>
        <taxon>Fungi</taxon>
        <taxon>Dikarya</taxon>
        <taxon>Ascomycota</taxon>
        <taxon>Pezizomycotina</taxon>
        <taxon>Sordariomycetes</taxon>
        <taxon>Hypocreomycetidae</taxon>
        <taxon>Hypocreales</taxon>
        <taxon>Cordycipitaceae</taxon>
        <taxon>Beauveria</taxon>
    </lineage>
</organism>
<dbReference type="PANTHER" id="PTHR47706">
    <property type="entry name" value="NMRA-LIKE FAMILY PROTEIN"/>
    <property type="match status" value="1"/>
</dbReference>
<dbReference type="InterPro" id="IPR051609">
    <property type="entry name" value="NmrA/Isoflavone_reductase-like"/>
</dbReference>
<dbReference type="GO" id="GO:0016491">
    <property type="term" value="F:oxidoreductase activity"/>
    <property type="evidence" value="ECO:0007669"/>
    <property type="project" value="UniProtKB-KW"/>
</dbReference>
<dbReference type="eggNOG" id="ENOG502S12R">
    <property type="taxonomic scope" value="Eukaryota"/>
</dbReference>
<dbReference type="Gene3D" id="3.40.50.720">
    <property type="entry name" value="NAD(P)-binding Rossmann-like Domain"/>
    <property type="match status" value="1"/>
</dbReference>
<sequence length="299" mass="32481">MSTPVQNVTLVGATGNVGSIALDKLSASRHNLQVLRRLGSKSAYPASVKVVDVDFSSADALTRALQGQDVVISTLPADVAALQTTLVDAAVAAGVKRFLPSEFGCNLDNALARQIPVFGEKIKIQEYLKERAAAGRISYTFVYNGPFLDWGIQNQFVLSVADYKPRLLDDGKALFSATNLDTVGSALVGILDHLDETKNRAVFLEDIKISQQRLLELAKKAAPEKPWEVSYVKVDDLVKVAGENLAKGLFTFDNIAPFIHKSFVSPGHGGNFEKSDNELLGLGRSSDEFVLEQYKKLLQ</sequence>
<evidence type="ECO:0000313" key="4">
    <source>
        <dbReference type="EMBL" id="KGQ12918.1"/>
    </source>
</evidence>
<dbReference type="PANTHER" id="PTHR47706:SF1">
    <property type="entry name" value="CIPA-LIKE, PUTATIVE (AFU_ORTHOLOGUE AFUA_1G12460)-RELATED"/>
    <property type="match status" value="1"/>
</dbReference>
<evidence type="ECO:0000313" key="5">
    <source>
        <dbReference type="Proteomes" id="UP000030106"/>
    </source>
</evidence>
<evidence type="ECO:0000256" key="2">
    <source>
        <dbReference type="ARBA" id="ARBA00023002"/>
    </source>
</evidence>
<reference evidence="4 5" key="1">
    <citation type="submission" date="2012-10" db="EMBL/GenBank/DDBJ databases">
        <title>Genome sequencing and analysis of entomopathogenic fungi Beauveria bassiana D1-5.</title>
        <authorList>
            <person name="Li Q."/>
            <person name="Wang L."/>
            <person name="Zhang Z."/>
            <person name="Wang Q."/>
            <person name="Ren J."/>
            <person name="Wang M."/>
            <person name="Xu W."/>
            <person name="Wang J."/>
            <person name="Lu Y."/>
            <person name="Du Q."/>
            <person name="Sun Z."/>
        </authorList>
    </citation>
    <scope>NUCLEOTIDE SEQUENCE [LARGE SCALE GENOMIC DNA]</scope>
    <source>
        <strain evidence="4 5">D1-5</strain>
    </source>
</reference>
<dbReference type="InterPro" id="IPR008030">
    <property type="entry name" value="NmrA-like"/>
</dbReference>
<dbReference type="EMBL" id="ANFO01000075">
    <property type="protein sequence ID" value="KGQ12918.1"/>
    <property type="molecule type" value="Genomic_DNA"/>
</dbReference>
<keyword evidence="2" id="KW-0560">Oxidoreductase</keyword>
<dbReference type="STRING" id="1245745.A0A0A2VZ41"/>
<name>A0A0A2VZ41_BEABA</name>
<dbReference type="OrthoDB" id="9974981at2759"/>
<evidence type="ECO:0000259" key="3">
    <source>
        <dbReference type="Pfam" id="PF05368"/>
    </source>
</evidence>
<dbReference type="InterPro" id="IPR045312">
    <property type="entry name" value="PCBER-like"/>
</dbReference>
<dbReference type="Proteomes" id="UP000030106">
    <property type="component" value="Unassembled WGS sequence"/>
</dbReference>
<dbReference type="Pfam" id="PF05368">
    <property type="entry name" value="NmrA"/>
    <property type="match status" value="1"/>
</dbReference>
<dbReference type="InterPro" id="IPR036291">
    <property type="entry name" value="NAD(P)-bd_dom_sf"/>
</dbReference>
<protein>
    <submittedName>
        <fullName evidence="4">Isoflavone reductase</fullName>
    </submittedName>
</protein>